<name>A0ABP2LP79_9VIBR</name>
<dbReference type="Proteomes" id="UP000003836">
    <property type="component" value="Unassembled WGS sequence"/>
</dbReference>
<gene>
    <name evidence="1" type="ORF">VITU9109_17408</name>
</gene>
<reference evidence="1 2" key="1">
    <citation type="journal article" date="2012" name="Int. J. Syst. Evol. Microbiol.">
        <title>Vibrio caribbeanicus sp. nov., isolated from the marine sponge Scleritoderma cyanea.</title>
        <authorList>
            <person name="Hoffmann M."/>
            <person name="Monday S.R."/>
            <person name="Allard M.W."/>
            <person name="Strain E.A."/>
            <person name="Whittaker P."/>
            <person name="Naum M."/>
            <person name="McCarthy P.J."/>
            <person name="Lopez J.V."/>
            <person name="Fischer M."/>
            <person name="Brown E.W."/>
        </authorList>
    </citation>
    <scope>NUCLEOTIDE SEQUENCE [LARGE SCALE GENOMIC DNA]</scope>
    <source>
        <strain evidence="1 2">ATCC 19109</strain>
    </source>
</reference>
<protein>
    <submittedName>
        <fullName evidence="1">Uncharacterized protein</fullName>
    </submittedName>
</protein>
<keyword evidence="2" id="KW-1185">Reference proteome</keyword>
<organism evidence="1 2">
    <name type="scientific">Vibrio tubiashii ATCC 19109</name>
    <dbReference type="NCBI Taxonomy" id="1051646"/>
    <lineage>
        <taxon>Bacteria</taxon>
        <taxon>Pseudomonadati</taxon>
        <taxon>Pseudomonadota</taxon>
        <taxon>Gammaproteobacteria</taxon>
        <taxon>Vibrionales</taxon>
        <taxon>Vibrionaceae</taxon>
        <taxon>Vibrio</taxon>
        <taxon>Vibrio oreintalis group</taxon>
    </lineage>
</organism>
<sequence>MWVVSHFSGELQTVSMQCWSIFAETPRVIVLHKWICGVAQLWDQQAEVRCYCFTNL</sequence>
<accession>A0ABP2LP79</accession>
<evidence type="ECO:0000313" key="1">
    <source>
        <dbReference type="EMBL" id="EGU56494.1"/>
    </source>
</evidence>
<proteinExistence type="predicted"/>
<evidence type="ECO:0000313" key="2">
    <source>
        <dbReference type="Proteomes" id="UP000003836"/>
    </source>
</evidence>
<comment type="caution">
    <text evidence="1">The sequence shown here is derived from an EMBL/GenBank/DDBJ whole genome shotgun (WGS) entry which is preliminary data.</text>
</comment>
<dbReference type="EMBL" id="AFWI01000112">
    <property type="protein sequence ID" value="EGU56494.1"/>
    <property type="molecule type" value="Genomic_DNA"/>
</dbReference>